<dbReference type="Pfam" id="PF13671">
    <property type="entry name" value="AAA_33"/>
    <property type="match status" value="1"/>
</dbReference>
<dbReference type="Gene3D" id="3.90.1740.10">
    <property type="entry name" value="2',3'-cyclic nucleotide 3'-phosphodiesterase superfamily"/>
    <property type="match status" value="2"/>
</dbReference>
<dbReference type="Gene3D" id="3.40.50.300">
    <property type="entry name" value="P-loop containing nucleotide triphosphate hydrolases"/>
    <property type="match status" value="2"/>
</dbReference>
<organism evidence="2 3">
    <name type="scientific">Amblyomma americanum</name>
    <name type="common">Lone star tick</name>
    <dbReference type="NCBI Taxonomy" id="6943"/>
    <lineage>
        <taxon>Eukaryota</taxon>
        <taxon>Metazoa</taxon>
        <taxon>Ecdysozoa</taxon>
        <taxon>Arthropoda</taxon>
        <taxon>Chelicerata</taxon>
        <taxon>Arachnida</taxon>
        <taxon>Acari</taxon>
        <taxon>Parasitiformes</taxon>
        <taxon>Ixodida</taxon>
        <taxon>Ixodoidea</taxon>
        <taxon>Ixodidae</taxon>
        <taxon>Amblyomminae</taxon>
        <taxon>Amblyomma</taxon>
    </lineage>
</organism>
<dbReference type="GO" id="GO:0009214">
    <property type="term" value="P:cyclic nucleotide catabolic process"/>
    <property type="evidence" value="ECO:0007669"/>
    <property type="project" value="InterPro"/>
</dbReference>
<proteinExistence type="predicted"/>
<dbReference type="PANTHER" id="PTHR10156:SF0">
    <property type="entry name" value="2',3'-CYCLIC-NUCLEOTIDE 3'-PHOSPHODIESTERASE"/>
    <property type="match status" value="1"/>
</dbReference>
<dbReference type="InterPro" id="IPR008431">
    <property type="entry name" value="CNPase"/>
</dbReference>
<dbReference type="Proteomes" id="UP001321473">
    <property type="component" value="Unassembled WGS sequence"/>
</dbReference>
<feature type="region of interest" description="Disordered" evidence="1">
    <location>
        <begin position="959"/>
        <end position="980"/>
    </location>
</feature>
<dbReference type="SUPFAM" id="SSF52540">
    <property type="entry name" value="P-loop containing nucleoside triphosphate hydrolases"/>
    <property type="match status" value="1"/>
</dbReference>
<evidence type="ECO:0000313" key="3">
    <source>
        <dbReference type="Proteomes" id="UP001321473"/>
    </source>
</evidence>
<protein>
    <recommendedName>
        <fullName evidence="4">2',3'-cyclic-nucleotide 3'-phosphodiesterase</fullName>
    </recommendedName>
</protein>
<dbReference type="PANTHER" id="PTHR10156">
    <property type="entry name" value="2',3'-CYCLIC-NUCLEOTIDE 3'-PHOSPHODIESTERASE"/>
    <property type="match status" value="1"/>
</dbReference>
<evidence type="ECO:0008006" key="4">
    <source>
        <dbReference type="Google" id="ProtNLM"/>
    </source>
</evidence>
<reference evidence="2 3" key="1">
    <citation type="journal article" date="2023" name="Arcadia Sci">
        <title>De novo assembly of a long-read Amblyomma americanum tick genome.</title>
        <authorList>
            <person name="Chou S."/>
            <person name="Poskanzer K.E."/>
            <person name="Rollins M."/>
            <person name="Thuy-Boun P.S."/>
        </authorList>
    </citation>
    <scope>NUCLEOTIDE SEQUENCE [LARGE SCALE GENOMIC DNA]</scope>
    <source>
        <strain evidence="2">F_SG_1</strain>
        <tissue evidence="2">Salivary glands</tissue>
    </source>
</reference>
<dbReference type="EMBL" id="JARKHS020004492">
    <property type="protein sequence ID" value="KAK8784529.1"/>
    <property type="molecule type" value="Genomic_DNA"/>
</dbReference>
<dbReference type="GO" id="GO:0004113">
    <property type="term" value="F:2',3'-cyclic-nucleotide 3'-phosphodiesterase activity"/>
    <property type="evidence" value="ECO:0007669"/>
    <property type="project" value="InterPro"/>
</dbReference>
<feature type="region of interest" description="Disordered" evidence="1">
    <location>
        <begin position="1"/>
        <end position="22"/>
    </location>
</feature>
<evidence type="ECO:0000313" key="2">
    <source>
        <dbReference type="EMBL" id="KAK8784529.1"/>
    </source>
</evidence>
<dbReference type="GO" id="GO:0005737">
    <property type="term" value="C:cytoplasm"/>
    <property type="evidence" value="ECO:0007669"/>
    <property type="project" value="TreeGrafter"/>
</dbReference>
<gene>
    <name evidence="2" type="ORF">V5799_009103</name>
</gene>
<dbReference type="AlphaFoldDB" id="A0AAQ4FBL4"/>
<name>A0AAQ4FBL4_AMBAM</name>
<dbReference type="InterPro" id="IPR027417">
    <property type="entry name" value="P-loop_NTPase"/>
</dbReference>
<keyword evidence="3" id="KW-1185">Reference proteome</keyword>
<comment type="caution">
    <text evidence="2">The sequence shown here is derived from an EMBL/GenBank/DDBJ whole genome shotgun (WGS) entry which is preliminary data.</text>
</comment>
<accession>A0AAQ4FBL4</accession>
<evidence type="ECO:0000256" key="1">
    <source>
        <dbReference type="SAM" id="MobiDB-lite"/>
    </source>
</evidence>
<sequence>MASSEEFFTDRRPASDGNGGKTQFTDDIDVLDVVDFPCLVDEETMEFLRSHGRVFFLSRGPPGSGKGTVASRLHELYPDSRLYWSDKMFLSPAAPARTKETLAESHAFCRQKIAEYMKKNVPVVINRNTNMMVWEVSPFLQIAATYGYTVIILDINRNLILDPQVLAITNSKGLDQRYMSNRMKQWEHVYPFATGWSPRPRDAALLLRRYKELAADLANGSNNHVDLKPVQNTQVFPFCLARVCWFCWDEGNRNYWHSEQVKKAYGSKDTISIFGYAVLGDLVTAMVDLTDVQLALTGDGERAADWNSAKNSSKDEHLPNAACSRLSAVMEFDEMQCTLDLDALAAPDVNEEELEETSAYRELPPPSRVSFIILGSTSSEPITYSQAVRSCFSSLCNGLLSWTKSPDAQSRMDVGGVAVYGAGSENGCPVFILDEKTVKMDVVFTGYYQSHTTRTSARCSTWSTGHEGVACGRRPFWGGPQRGAAATRYTKTPRAAMGYRGGTFPMDNTQLLERMDAPCLKDEKTQRFLRTHGRLLFLVRGPASLGKDTVAAELEHLYPESRAYWSDKLFSSPMAPGRNTASIRESHDLCLSKVEGFMKIDTSVIINKNPNVMVWEVANFLVLASRYGYTVIIIDMPHHFSSDPKVLGATNMGLGEPHLAGRVKQWEEVHPFATGWSPRPKDAARLLQRFRQLRTALLEKDPNVAPQDVSTSHIYPFCLAKLCLFGRTTTDSDYCRSEKVRKAFGQSDTLRVFGYAVVRGFVFALVDLSLEQASLSKADSVDDCGSLVETVDDMDALSHRFEVSLSPQDWEEVSCIIDLAKFLPKGDGNDQDNILHSVGDKISLKDGQHHISPPLALLLLQDVDPSRVTFMPLGSVEGTKYSCSGAAGAPWKLLSSMLRSWAAQSADGTDCSKRVAGIGVYGSMGATDDVLLLVDEMTVELDVVFTGYYQPHTTGLSRRTWSQGRSMRPGRPPRRNGHPRPDYCSLYSACPYDPELRKA</sequence>
<dbReference type="GO" id="GO:0016020">
    <property type="term" value="C:membrane"/>
    <property type="evidence" value="ECO:0007669"/>
    <property type="project" value="InterPro"/>
</dbReference>